<accession>A0A3R9PNT0</accession>
<dbReference type="EMBL" id="RCOS01000021">
    <property type="protein sequence ID" value="RSN78343.1"/>
    <property type="molecule type" value="Genomic_DNA"/>
</dbReference>
<reference evidence="1 2" key="1">
    <citation type="submission" date="2018-10" db="EMBL/GenBank/DDBJ databases">
        <title>Co-occurring genomic capacity for anaerobic methane metabolism and dissimilatory sulfite reduction discovered in the Korarchaeota.</title>
        <authorList>
            <person name="Mckay L.J."/>
            <person name="Dlakic M."/>
            <person name="Fields M.W."/>
            <person name="Delmont T.O."/>
            <person name="Eren A.M."/>
            <person name="Jay Z.J."/>
            <person name="Klingelsmith K.B."/>
            <person name="Rusch D.B."/>
            <person name="Inskeep W.P."/>
        </authorList>
    </citation>
    <scope>NUCLEOTIDE SEQUENCE [LARGE SCALE GENOMIC DNA]</scope>
    <source>
        <strain evidence="1 2">MDKW</strain>
    </source>
</reference>
<evidence type="ECO:0000313" key="1">
    <source>
        <dbReference type="EMBL" id="RSN78343.1"/>
    </source>
</evidence>
<protein>
    <submittedName>
        <fullName evidence="1">Uncharacterized protein</fullName>
    </submittedName>
</protein>
<sequence length="81" mass="9340">MKKEFLEEVKPEVLELMRSPEFWKAVFDRADKETSCDLAHKIYTVLQGHRRLDCLSALYVVQAFIISEGMYEIRGGGGEET</sequence>
<comment type="caution">
    <text evidence="1">The sequence shown here is derived from an EMBL/GenBank/DDBJ whole genome shotgun (WGS) entry which is preliminary data.</text>
</comment>
<evidence type="ECO:0000313" key="2">
    <source>
        <dbReference type="Proteomes" id="UP000277582"/>
    </source>
</evidence>
<keyword evidence="2" id="KW-1185">Reference proteome</keyword>
<organism evidence="1 2">
    <name type="scientific">Candidatus Methanodesulfokora washburnensis</name>
    <dbReference type="NCBI Taxonomy" id="2478471"/>
    <lineage>
        <taxon>Archaea</taxon>
        <taxon>Thermoproteota</taxon>
        <taxon>Candidatus Korarchaeia</taxon>
        <taxon>Candidatus Korarchaeia incertae sedis</taxon>
        <taxon>Candidatus Methanodesulfokora</taxon>
    </lineage>
</organism>
<gene>
    <name evidence="1" type="ORF">D6D85_01270</name>
</gene>
<dbReference type="Proteomes" id="UP000277582">
    <property type="component" value="Unassembled WGS sequence"/>
</dbReference>
<name>A0A3R9PNT0_9CREN</name>
<dbReference type="RefSeq" id="WP_125670248.1">
    <property type="nucleotide sequence ID" value="NZ_RCOS01000021.1"/>
</dbReference>
<dbReference type="AlphaFoldDB" id="A0A3R9PNT0"/>
<proteinExistence type="predicted"/>